<reference evidence="2 3" key="1">
    <citation type="journal article" date="2016" name="Nat. Commun.">
        <title>Thousands of microbial genomes shed light on interconnected biogeochemical processes in an aquifer system.</title>
        <authorList>
            <person name="Anantharaman K."/>
            <person name="Brown C.T."/>
            <person name="Hug L.A."/>
            <person name="Sharon I."/>
            <person name="Castelle C.J."/>
            <person name="Probst A.J."/>
            <person name="Thomas B.C."/>
            <person name="Singh A."/>
            <person name="Wilkins M.J."/>
            <person name="Karaoz U."/>
            <person name="Brodie E.L."/>
            <person name="Williams K.H."/>
            <person name="Hubbard S.S."/>
            <person name="Banfield J.F."/>
        </authorList>
    </citation>
    <scope>NUCLEOTIDE SEQUENCE [LARGE SCALE GENOMIC DNA]</scope>
</reference>
<feature type="transmembrane region" description="Helical" evidence="1">
    <location>
        <begin position="33"/>
        <end position="55"/>
    </location>
</feature>
<accession>A0A1F6MGD5</accession>
<comment type="caution">
    <text evidence="2">The sequence shown here is derived from an EMBL/GenBank/DDBJ whole genome shotgun (WGS) entry which is preliminary data.</text>
</comment>
<keyword evidence="1" id="KW-0812">Transmembrane</keyword>
<sequence length="61" mass="6898">MKQKTFLQAAGVIFSLIAVLHLLRLIFQWPAEIAGWTVPMWFSVVALLFGGYLGITAFRMK</sequence>
<feature type="transmembrane region" description="Helical" evidence="1">
    <location>
        <begin position="7"/>
        <end position="27"/>
    </location>
</feature>
<organism evidence="2 3">
    <name type="scientific">Candidatus Magasanikbacteria bacterium RIFCSPHIGHO2_02_FULL_51_14</name>
    <dbReference type="NCBI Taxonomy" id="1798683"/>
    <lineage>
        <taxon>Bacteria</taxon>
        <taxon>Candidatus Magasanikiibacteriota</taxon>
    </lineage>
</organism>
<evidence type="ECO:0000313" key="3">
    <source>
        <dbReference type="Proteomes" id="UP000177457"/>
    </source>
</evidence>
<dbReference type="STRING" id="1798683.A3C90_04235"/>
<keyword evidence="1" id="KW-0472">Membrane</keyword>
<evidence type="ECO:0000313" key="2">
    <source>
        <dbReference type="EMBL" id="OGH70588.1"/>
    </source>
</evidence>
<keyword evidence="1" id="KW-1133">Transmembrane helix</keyword>
<name>A0A1F6MGD5_9BACT</name>
<evidence type="ECO:0000256" key="1">
    <source>
        <dbReference type="SAM" id="Phobius"/>
    </source>
</evidence>
<gene>
    <name evidence="2" type="ORF">A3C90_04235</name>
</gene>
<proteinExistence type="predicted"/>
<dbReference type="EMBL" id="MFQE01000044">
    <property type="protein sequence ID" value="OGH70588.1"/>
    <property type="molecule type" value="Genomic_DNA"/>
</dbReference>
<dbReference type="AlphaFoldDB" id="A0A1F6MGD5"/>
<protein>
    <submittedName>
        <fullName evidence="2">Uncharacterized protein</fullName>
    </submittedName>
</protein>
<dbReference type="Proteomes" id="UP000177457">
    <property type="component" value="Unassembled WGS sequence"/>
</dbReference>